<proteinExistence type="predicted"/>
<dbReference type="EMBL" id="BTPE01000023">
    <property type="protein sequence ID" value="GMQ35637.1"/>
    <property type="molecule type" value="Genomic_DNA"/>
</dbReference>
<evidence type="ECO:0000259" key="1">
    <source>
        <dbReference type="Pfam" id="PF01850"/>
    </source>
</evidence>
<keyword evidence="3" id="KW-1185">Reference proteome</keyword>
<dbReference type="InterPro" id="IPR029060">
    <property type="entry name" value="PIN-like_dom_sf"/>
</dbReference>
<evidence type="ECO:0000313" key="3">
    <source>
        <dbReference type="Proteomes" id="UP001307705"/>
    </source>
</evidence>
<evidence type="ECO:0000313" key="2">
    <source>
        <dbReference type="EMBL" id="GMQ35637.1"/>
    </source>
</evidence>
<comment type="caution">
    <text evidence="2">The sequence shown here is derived from an EMBL/GenBank/DDBJ whole genome shotgun (WGS) entry which is preliminary data.</text>
</comment>
<accession>A0ABQ6Q6U2</accession>
<dbReference type="Proteomes" id="UP001307705">
    <property type="component" value="Unassembled WGS sequence"/>
</dbReference>
<name>A0ABQ6Q6U2_9BACT</name>
<reference evidence="2 3" key="1">
    <citation type="submission" date="2023-08" db="EMBL/GenBank/DDBJ databases">
        <title>Draft genome sequence of Algoriphagus taiwanensis.</title>
        <authorList>
            <person name="Takatani N."/>
            <person name="Hosokawa M."/>
            <person name="Sawabe T."/>
        </authorList>
    </citation>
    <scope>NUCLEOTIDE SEQUENCE [LARGE SCALE GENOMIC DNA]</scope>
    <source>
        <strain evidence="2 3">JCM 19755</strain>
    </source>
</reference>
<protein>
    <recommendedName>
        <fullName evidence="1">PIN domain-containing protein</fullName>
    </recommendedName>
</protein>
<dbReference type="RefSeq" id="WP_338230526.1">
    <property type="nucleotide sequence ID" value="NZ_BTPE01000023.1"/>
</dbReference>
<sequence length="121" mass="13807">MKVDFFADTNFLIYVHEGKKITEPFLQFDFAISFVTEVELLGFKGITTSEEVKLKSLINDCFVIEWNSKIKEQTIELRKRYSVRLPDAIIAASSLVFGIPIVTADKAFSKLEELDLILIDV</sequence>
<dbReference type="SUPFAM" id="SSF88723">
    <property type="entry name" value="PIN domain-like"/>
    <property type="match status" value="1"/>
</dbReference>
<dbReference type="CDD" id="cd18738">
    <property type="entry name" value="PIN_VapC4-5_FitB-like"/>
    <property type="match status" value="1"/>
</dbReference>
<feature type="domain" description="PIN" evidence="1">
    <location>
        <begin position="6"/>
        <end position="113"/>
    </location>
</feature>
<dbReference type="Gene3D" id="3.40.50.1010">
    <property type="entry name" value="5'-nuclease"/>
    <property type="match status" value="1"/>
</dbReference>
<gene>
    <name evidence="2" type="ORF">Ataiwa_39100</name>
</gene>
<dbReference type="InterPro" id="IPR002716">
    <property type="entry name" value="PIN_dom"/>
</dbReference>
<dbReference type="Pfam" id="PF01850">
    <property type="entry name" value="PIN"/>
    <property type="match status" value="1"/>
</dbReference>
<organism evidence="2 3">
    <name type="scientific">Algoriphagus taiwanensis</name>
    <dbReference type="NCBI Taxonomy" id="1445656"/>
    <lineage>
        <taxon>Bacteria</taxon>
        <taxon>Pseudomonadati</taxon>
        <taxon>Bacteroidota</taxon>
        <taxon>Cytophagia</taxon>
        <taxon>Cytophagales</taxon>
        <taxon>Cyclobacteriaceae</taxon>
        <taxon>Algoriphagus</taxon>
    </lineage>
</organism>